<dbReference type="SUPFAM" id="SSF52172">
    <property type="entry name" value="CheY-like"/>
    <property type="match status" value="1"/>
</dbReference>
<organism evidence="5 6">
    <name type="scientific">Vibrio barjaei</name>
    <dbReference type="NCBI Taxonomy" id="1676683"/>
    <lineage>
        <taxon>Bacteria</taxon>
        <taxon>Pseudomonadati</taxon>
        <taxon>Pseudomonadota</taxon>
        <taxon>Gammaproteobacteria</taxon>
        <taxon>Vibrionales</taxon>
        <taxon>Vibrionaceae</taxon>
        <taxon>Vibrio</taxon>
    </lineage>
</organism>
<evidence type="ECO:0000313" key="6">
    <source>
        <dbReference type="Proteomes" id="UP001607125"/>
    </source>
</evidence>
<gene>
    <name evidence="5" type="ORF">ACGRH2_13760</name>
</gene>
<comment type="caution">
    <text evidence="5">The sequence shown here is derived from an EMBL/GenBank/DDBJ whole genome shotgun (WGS) entry which is preliminary data.</text>
</comment>
<dbReference type="SMART" id="SM00850">
    <property type="entry name" value="LytTR"/>
    <property type="match status" value="1"/>
</dbReference>
<dbReference type="Gene3D" id="3.40.50.2300">
    <property type="match status" value="1"/>
</dbReference>
<name>A0ABW7IIM0_9VIBR</name>
<evidence type="ECO:0000259" key="3">
    <source>
        <dbReference type="PROSITE" id="PS50110"/>
    </source>
</evidence>
<dbReference type="InterPro" id="IPR007492">
    <property type="entry name" value="LytTR_DNA-bd_dom"/>
</dbReference>
<feature type="domain" description="Response regulatory" evidence="3">
    <location>
        <begin position="3"/>
        <end position="123"/>
    </location>
</feature>
<evidence type="ECO:0000259" key="4">
    <source>
        <dbReference type="PROSITE" id="PS50930"/>
    </source>
</evidence>
<dbReference type="PANTHER" id="PTHR37299">
    <property type="entry name" value="TRANSCRIPTIONAL REGULATOR-RELATED"/>
    <property type="match status" value="1"/>
</dbReference>
<keyword evidence="2" id="KW-0597">Phosphoprotein</keyword>
<dbReference type="EMBL" id="JBIHSF010000008">
    <property type="protein sequence ID" value="MFH0261467.1"/>
    <property type="molecule type" value="Genomic_DNA"/>
</dbReference>
<dbReference type="InterPro" id="IPR011006">
    <property type="entry name" value="CheY-like_superfamily"/>
</dbReference>
<keyword evidence="1" id="KW-0902">Two-component regulatory system</keyword>
<accession>A0ABW7IIM0</accession>
<proteinExistence type="predicted"/>
<evidence type="ECO:0000313" key="5">
    <source>
        <dbReference type="EMBL" id="MFH0261467.1"/>
    </source>
</evidence>
<evidence type="ECO:0000256" key="1">
    <source>
        <dbReference type="ARBA" id="ARBA00023012"/>
    </source>
</evidence>
<dbReference type="SMART" id="SM00448">
    <property type="entry name" value="REC"/>
    <property type="match status" value="1"/>
</dbReference>
<dbReference type="InterPro" id="IPR001789">
    <property type="entry name" value="Sig_transdc_resp-reg_receiver"/>
</dbReference>
<sequence>MIKALIADDEPLLRFYLDKLLAEAWPELEVVAKCENGEQALSAIEKEHIDVAFLDIQMPGKTGLDVAREIAKHSSNSDKPAPLIIFITAFDHYAVSAFEANAVDYLLKPVDETRLIDSCEKAKSRLSSHNSAPELSSLMANLEKLSLSAAPQFSKWLKASKQDEIHLVSVDDIAYLKAEDKYVTLVTEDKREYVLRSSIKELSNQLDPDCFWQIHRSTMINLHKLDKVKKDLTGKMNAYVAGSKLPVSRALQHLFK</sequence>
<reference evidence="5 6" key="1">
    <citation type="submission" date="2024-10" db="EMBL/GenBank/DDBJ databases">
        <authorList>
            <person name="Yibar A."/>
            <person name="Saticioglu I.B."/>
            <person name="Duman M."/>
            <person name="Ajmi N."/>
            <person name="Gurler F."/>
            <person name="Ay H."/>
            <person name="Onuk E."/>
            <person name="Guler S."/>
            <person name="Romalde J.L."/>
        </authorList>
    </citation>
    <scope>NUCLEOTIDE SEQUENCE [LARGE SCALE GENOMIC DNA]</scope>
    <source>
        <strain evidence="5 6">1-TCBS-B</strain>
    </source>
</reference>
<dbReference type="PANTHER" id="PTHR37299:SF1">
    <property type="entry name" value="STAGE 0 SPORULATION PROTEIN A HOMOLOG"/>
    <property type="match status" value="1"/>
</dbReference>
<feature type="domain" description="HTH LytTR-type" evidence="4">
    <location>
        <begin position="157"/>
        <end position="256"/>
    </location>
</feature>
<feature type="modified residue" description="4-aspartylphosphate" evidence="2">
    <location>
        <position position="55"/>
    </location>
</feature>
<dbReference type="PROSITE" id="PS50110">
    <property type="entry name" value="RESPONSE_REGULATORY"/>
    <property type="match status" value="1"/>
</dbReference>
<protein>
    <submittedName>
        <fullName evidence="5">LytR/AlgR family response regulator transcription factor</fullName>
    </submittedName>
</protein>
<dbReference type="InterPro" id="IPR046947">
    <property type="entry name" value="LytR-like"/>
</dbReference>
<dbReference type="PROSITE" id="PS50930">
    <property type="entry name" value="HTH_LYTTR"/>
    <property type="match status" value="1"/>
</dbReference>
<evidence type="ECO:0000256" key="2">
    <source>
        <dbReference type="PROSITE-ProRule" id="PRU00169"/>
    </source>
</evidence>
<dbReference type="Pfam" id="PF00072">
    <property type="entry name" value="Response_reg"/>
    <property type="match status" value="1"/>
</dbReference>
<dbReference type="Proteomes" id="UP001607125">
    <property type="component" value="Unassembled WGS sequence"/>
</dbReference>
<dbReference type="Pfam" id="PF04397">
    <property type="entry name" value="LytTR"/>
    <property type="match status" value="1"/>
</dbReference>
<dbReference type="Gene3D" id="2.40.50.1020">
    <property type="entry name" value="LytTr DNA-binding domain"/>
    <property type="match status" value="1"/>
</dbReference>
<dbReference type="RefSeq" id="WP_394629321.1">
    <property type="nucleotide sequence ID" value="NZ_JBIHSF010000008.1"/>
</dbReference>
<keyword evidence="6" id="KW-1185">Reference proteome</keyword>